<accession>A7J6L3</accession>
<dbReference type="Proteomes" id="UP000204095">
    <property type="component" value="Segment"/>
</dbReference>
<evidence type="ECO:0000313" key="1">
    <source>
        <dbReference type="EMBL" id="ABT15444.1"/>
    </source>
</evidence>
<organismHost>
    <name type="scientific">Paramecium bursaria</name>
    <dbReference type="NCBI Taxonomy" id="74790"/>
</organismHost>
<organism evidence="1 2">
    <name type="scientific">Paramecium bursaria Chlorella virus FR483</name>
    <name type="common">PBCV-FR483</name>
    <dbReference type="NCBI Taxonomy" id="399781"/>
    <lineage>
        <taxon>Viruses</taxon>
        <taxon>Varidnaviria</taxon>
        <taxon>Bamfordvirae</taxon>
        <taxon>Nucleocytoviricota</taxon>
        <taxon>Megaviricetes</taxon>
        <taxon>Algavirales</taxon>
        <taxon>Phycodnaviridae</taxon>
        <taxon>Chlorovirus</taxon>
        <taxon>Chlorovirus conductrix</taxon>
        <taxon>Paramecium bursaria Chlorella virus A1</taxon>
    </lineage>
</organism>
<dbReference type="EMBL" id="DQ890022">
    <property type="protein sequence ID" value="ABT15444.1"/>
    <property type="molecule type" value="Genomic_DNA"/>
</dbReference>
<dbReference type="KEGG" id="vg:5469861"/>
<protein>
    <submittedName>
        <fullName evidence="1">Uncharacterized protein n159R</fullName>
    </submittedName>
</protein>
<evidence type="ECO:0000313" key="2">
    <source>
        <dbReference type="Proteomes" id="UP000204095"/>
    </source>
</evidence>
<dbReference type="RefSeq" id="YP_001425791.1">
    <property type="nucleotide sequence ID" value="NC_008603.1"/>
</dbReference>
<gene>
    <name evidence="1" type="primary">n159R</name>
    <name evidence="1" type="ORF">FR483_n159R</name>
</gene>
<sequence length="68" mass="7422">MVAGSRVSPLLCQQFQPPMFVAISLGRTQMSLTLSQMLGATLLMWCSSVVMSQSVDRSMSLATWCHPS</sequence>
<dbReference type="GeneID" id="5469861"/>
<name>A7J6L3_PBCVF</name>
<proteinExistence type="predicted"/>
<reference evidence="1 2" key="1">
    <citation type="journal article" date="2007" name="Virology">
        <title>Sequence and annotation of the 314-kb MT325 and the 321-kb FR483 viruses that infect Chlorella Pbi.</title>
        <authorList>
            <person name="Fitzgerald L.A."/>
            <person name="Graves M.V."/>
            <person name="Li X."/>
            <person name="Feldblyum T."/>
            <person name="Hartigan J."/>
            <person name="Van Etten J.L."/>
        </authorList>
    </citation>
    <scope>NUCLEOTIDE SEQUENCE [LARGE SCALE GENOMIC DNA]</scope>
    <source>
        <strain evidence="1 2">FR483</strain>
    </source>
</reference>